<name>A0ABS2FXA8_9FIRM</name>
<keyword evidence="2" id="KW-0689">Ribosomal protein</keyword>
<gene>
    <name evidence="2" type="ORF">H9X91_12665</name>
</gene>
<feature type="compositionally biased region" description="Basic and acidic residues" evidence="1">
    <location>
        <begin position="119"/>
        <end position="136"/>
    </location>
</feature>
<dbReference type="Gene3D" id="3.30.1330.30">
    <property type="match status" value="1"/>
</dbReference>
<accession>A0ABS2FXA8</accession>
<proteinExistence type="predicted"/>
<evidence type="ECO:0000313" key="3">
    <source>
        <dbReference type="Proteomes" id="UP000719500"/>
    </source>
</evidence>
<feature type="region of interest" description="Disordered" evidence="1">
    <location>
        <begin position="119"/>
        <end position="212"/>
    </location>
</feature>
<comment type="caution">
    <text evidence="2">The sequence shown here is derived from an EMBL/GenBank/DDBJ whole genome shotgun (WGS) entry which is preliminary data.</text>
</comment>
<keyword evidence="3" id="KW-1185">Reference proteome</keyword>
<evidence type="ECO:0000313" key="2">
    <source>
        <dbReference type="EMBL" id="MBM6852287.1"/>
    </source>
</evidence>
<dbReference type="SUPFAM" id="SSF55315">
    <property type="entry name" value="L30e-like"/>
    <property type="match status" value="1"/>
</dbReference>
<dbReference type="EMBL" id="JACSNX010000027">
    <property type="protein sequence ID" value="MBM6852287.1"/>
    <property type="molecule type" value="Genomic_DNA"/>
</dbReference>
<feature type="compositionally biased region" description="Basic residues" evidence="1">
    <location>
        <begin position="166"/>
        <end position="177"/>
    </location>
</feature>
<dbReference type="GO" id="GO:0005840">
    <property type="term" value="C:ribosome"/>
    <property type="evidence" value="ECO:0007669"/>
    <property type="project" value="UniProtKB-KW"/>
</dbReference>
<sequence length="212" mass="23362">MDRLNILSLLGLSLRGGRLAVGEEPVEAVARARDARVLLLASDAADGTRRRCEHFAAHGDCMWLQIPFTKAELGRALGRTSVALAAVTDVGLAAALLHRLAELDPEQYRDAADRMDVKARRAAERRAEQAAHEKNLRRGKRRPKVPPVQKAAPPAETPPEQPPKTSRSRGARPYRSRPPRDARPKPKAQARPYANSRPVKKGKGSFRKKKEG</sequence>
<dbReference type="Proteomes" id="UP000719500">
    <property type="component" value="Unassembled WGS sequence"/>
</dbReference>
<feature type="compositionally biased region" description="Basic residues" evidence="1">
    <location>
        <begin position="198"/>
        <end position="212"/>
    </location>
</feature>
<dbReference type="InterPro" id="IPR029064">
    <property type="entry name" value="Ribosomal_eL30-like_sf"/>
</dbReference>
<dbReference type="RefSeq" id="WP_204805531.1">
    <property type="nucleotide sequence ID" value="NZ_JACSNX010000027.1"/>
</dbReference>
<protein>
    <submittedName>
        <fullName evidence="2">50S ribosomal protein L7</fullName>
    </submittedName>
</protein>
<keyword evidence="2" id="KW-0687">Ribonucleoprotein</keyword>
<organism evidence="2 3">
    <name type="scientific">Oscillibacter valericigenes</name>
    <dbReference type="NCBI Taxonomy" id="351091"/>
    <lineage>
        <taxon>Bacteria</taxon>
        <taxon>Bacillati</taxon>
        <taxon>Bacillota</taxon>
        <taxon>Clostridia</taxon>
        <taxon>Eubacteriales</taxon>
        <taxon>Oscillospiraceae</taxon>
        <taxon>Oscillibacter</taxon>
    </lineage>
</organism>
<evidence type="ECO:0000256" key="1">
    <source>
        <dbReference type="SAM" id="MobiDB-lite"/>
    </source>
</evidence>
<reference evidence="2 3" key="1">
    <citation type="journal article" date="2021" name="Sci. Rep.">
        <title>The distribution of antibiotic resistance genes in chicken gut microbiota commensals.</title>
        <authorList>
            <person name="Juricova H."/>
            <person name="Matiasovicova J."/>
            <person name="Kubasova T."/>
            <person name="Cejkova D."/>
            <person name="Rychlik I."/>
        </authorList>
    </citation>
    <scope>NUCLEOTIDE SEQUENCE [LARGE SCALE GENOMIC DNA]</scope>
    <source>
        <strain evidence="2 3">An411</strain>
    </source>
</reference>